<accession>A0A644Y7T1</accession>
<dbReference type="NCBIfam" id="NF000801">
    <property type="entry name" value="PRK00055.1-3"/>
    <property type="match status" value="1"/>
</dbReference>
<dbReference type="GO" id="GO:0046872">
    <property type="term" value="F:metal ion binding"/>
    <property type="evidence" value="ECO:0007669"/>
    <property type="project" value="UniProtKB-KW"/>
</dbReference>
<keyword evidence="3" id="KW-0819">tRNA processing</keyword>
<reference evidence="9" key="1">
    <citation type="submission" date="2019-08" db="EMBL/GenBank/DDBJ databases">
        <authorList>
            <person name="Kucharzyk K."/>
            <person name="Murdoch R.W."/>
            <person name="Higgins S."/>
            <person name="Loffler F."/>
        </authorList>
    </citation>
    <scope>NUCLEOTIDE SEQUENCE</scope>
</reference>
<evidence type="ECO:0000256" key="7">
    <source>
        <dbReference type="ARBA" id="ARBA00022801"/>
    </source>
</evidence>
<dbReference type="HAMAP" id="MF_01818">
    <property type="entry name" value="RNase_Z_BN"/>
    <property type="match status" value="1"/>
</dbReference>
<comment type="subunit">
    <text evidence="2">Homodimer.</text>
</comment>
<keyword evidence="7 9" id="KW-0378">Hydrolase</keyword>
<dbReference type="Gene3D" id="3.60.15.10">
    <property type="entry name" value="Ribonuclease Z/Hydroxyacylglutathione hydrolase-like"/>
    <property type="match status" value="1"/>
</dbReference>
<comment type="caution">
    <text evidence="9">The sequence shown here is derived from an EMBL/GenBank/DDBJ whole genome shotgun (WGS) entry which is preliminary data.</text>
</comment>
<dbReference type="InterPro" id="IPR036866">
    <property type="entry name" value="RibonucZ/Hydroxyglut_hydro"/>
</dbReference>
<dbReference type="PANTHER" id="PTHR46018:SF2">
    <property type="entry name" value="ZINC PHOSPHODIESTERASE ELAC PROTEIN 1"/>
    <property type="match status" value="1"/>
</dbReference>
<dbReference type="AlphaFoldDB" id="A0A644Y7T1"/>
<evidence type="ECO:0000256" key="3">
    <source>
        <dbReference type="ARBA" id="ARBA00022694"/>
    </source>
</evidence>
<dbReference type="PANTHER" id="PTHR46018">
    <property type="entry name" value="ZINC PHOSPHODIESTERASE ELAC PROTEIN 1"/>
    <property type="match status" value="1"/>
</dbReference>
<organism evidence="9">
    <name type="scientific">bioreactor metagenome</name>
    <dbReference type="NCBI Taxonomy" id="1076179"/>
    <lineage>
        <taxon>unclassified sequences</taxon>
        <taxon>metagenomes</taxon>
        <taxon>ecological metagenomes</taxon>
    </lineage>
</organism>
<evidence type="ECO:0000256" key="5">
    <source>
        <dbReference type="ARBA" id="ARBA00022723"/>
    </source>
</evidence>
<dbReference type="NCBIfam" id="TIGR02651">
    <property type="entry name" value="RNase_Z"/>
    <property type="match status" value="1"/>
</dbReference>
<comment type="cofactor">
    <cofactor evidence="1">
        <name>Zn(2+)</name>
        <dbReference type="ChEBI" id="CHEBI:29105"/>
    </cofactor>
</comment>
<proteinExistence type="inferred from homology"/>
<evidence type="ECO:0000256" key="6">
    <source>
        <dbReference type="ARBA" id="ARBA00022759"/>
    </source>
</evidence>
<dbReference type="SUPFAM" id="SSF56281">
    <property type="entry name" value="Metallo-hydrolase/oxidoreductase"/>
    <property type="match status" value="1"/>
</dbReference>
<keyword evidence="5" id="KW-0479">Metal-binding</keyword>
<evidence type="ECO:0000256" key="2">
    <source>
        <dbReference type="ARBA" id="ARBA00011738"/>
    </source>
</evidence>
<evidence type="ECO:0000256" key="4">
    <source>
        <dbReference type="ARBA" id="ARBA00022722"/>
    </source>
</evidence>
<keyword evidence="8" id="KW-0862">Zinc</keyword>
<protein>
    <submittedName>
        <fullName evidence="9">Ribonuclease Z</fullName>
        <ecNumber evidence="9">3.1.26.11</ecNumber>
    </submittedName>
</protein>
<gene>
    <name evidence="9" type="primary">rnz_9</name>
    <name evidence="9" type="ORF">SDC9_70708</name>
</gene>
<keyword evidence="6" id="KW-0255">Endonuclease</keyword>
<dbReference type="GO" id="GO:0042781">
    <property type="term" value="F:3'-tRNA processing endoribonuclease activity"/>
    <property type="evidence" value="ECO:0007669"/>
    <property type="project" value="UniProtKB-EC"/>
</dbReference>
<keyword evidence="4" id="KW-0540">Nuclease</keyword>
<name>A0A644Y7T1_9ZZZZ</name>
<dbReference type="CDD" id="cd07717">
    <property type="entry name" value="RNaseZ_ZiPD-like_MBL-fold"/>
    <property type="match status" value="1"/>
</dbReference>
<sequence>MIDLALLGCGGGMPTPERYLTSLLINYKGRKVLIDCGEGTQVSMKLLGWGFKSIDIICITHGHGDHTVGLPGLLATIGNSCRTEPLTIIGPEGITSIVNGLRVVAPYLPYDINIIEAPEDSLCLTFMKEGLKIQENNDHHVNETIVISTLSLDHSAPCLGYSFYITRSPKFSVENATLNEVPKILWNKLQKGDTVIHEGKTYNPAQVLGSKRKGIKISYVTDTRPVEVLPEFIKESDFFICEGTYGDDEDFEKAVKNKHMTFREAAALAKTGNVKELLLTHFSPAMANAEIYINNAKDVFENSQLGEDRYIKTLSFTD</sequence>
<dbReference type="InterPro" id="IPR013471">
    <property type="entry name" value="RNase_Z/BN"/>
</dbReference>
<dbReference type="Pfam" id="PF23023">
    <property type="entry name" value="Anti-Pycsar_Apyc1"/>
    <property type="match status" value="1"/>
</dbReference>
<evidence type="ECO:0000256" key="1">
    <source>
        <dbReference type="ARBA" id="ARBA00001947"/>
    </source>
</evidence>
<dbReference type="EMBL" id="VSSQ01004214">
    <property type="protein sequence ID" value="MPM24227.1"/>
    <property type="molecule type" value="Genomic_DNA"/>
</dbReference>
<evidence type="ECO:0000313" key="9">
    <source>
        <dbReference type="EMBL" id="MPM24227.1"/>
    </source>
</evidence>
<dbReference type="EC" id="3.1.26.11" evidence="9"/>
<evidence type="ECO:0000256" key="8">
    <source>
        <dbReference type="ARBA" id="ARBA00022833"/>
    </source>
</evidence>